<dbReference type="AlphaFoldDB" id="A0A6H5GLI6"/>
<evidence type="ECO:0000256" key="1">
    <source>
        <dbReference type="SAM" id="MobiDB-lite"/>
    </source>
</evidence>
<feature type="region of interest" description="Disordered" evidence="1">
    <location>
        <begin position="34"/>
        <end position="59"/>
    </location>
</feature>
<reference evidence="2 3" key="1">
    <citation type="submission" date="2020-02" db="EMBL/GenBank/DDBJ databases">
        <authorList>
            <person name="Ferguson B K."/>
        </authorList>
    </citation>
    <scope>NUCLEOTIDE SEQUENCE [LARGE SCALE GENOMIC DNA]</scope>
</reference>
<proteinExistence type="predicted"/>
<accession>A0A6H5GLI6</accession>
<sequence length="59" mass="6246">MPSEFKIGPKAPAQANLSASSYIFQTDRCHCKGEGTAAMAGGSGPQRPIPRRPDAPDFQ</sequence>
<dbReference type="EMBL" id="CADCXU010014247">
    <property type="protein sequence ID" value="CAB0003958.1"/>
    <property type="molecule type" value="Genomic_DNA"/>
</dbReference>
<dbReference type="Proteomes" id="UP000479000">
    <property type="component" value="Unassembled WGS sequence"/>
</dbReference>
<feature type="non-terminal residue" evidence="2">
    <location>
        <position position="59"/>
    </location>
</feature>
<evidence type="ECO:0000313" key="3">
    <source>
        <dbReference type="Proteomes" id="UP000479000"/>
    </source>
</evidence>
<protein>
    <submittedName>
        <fullName evidence="2">Uncharacterized protein</fullName>
    </submittedName>
</protein>
<name>A0A6H5GLI6_9HEMI</name>
<gene>
    <name evidence="2" type="ORF">NTEN_LOCUS9435</name>
</gene>
<organism evidence="2 3">
    <name type="scientific">Nesidiocoris tenuis</name>
    <dbReference type="NCBI Taxonomy" id="355587"/>
    <lineage>
        <taxon>Eukaryota</taxon>
        <taxon>Metazoa</taxon>
        <taxon>Ecdysozoa</taxon>
        <taxon>Arthropoda</taxon>
        <taxon>Hexapoda</taxon>
        <taxon>Insecta</taxon>
        <taxon>Pterygota</taxon>
        <taxon>Neoptera</taxon>
        <taxon>Paraneoptera</taxon>
        <taxon>Hemiptera</taxon>
        <taxon>Heteroptera</taxon>
        <taxon>Panheteroptera</taxon>
        <taxon>Cimicomorpha</taxon>
        <taxon>Miridae</taxon>
        <taxon>Dicyphina</taxon>
        <taxon>Nesidiocoris</taxon>
    </lineage>
</organism>
<evidence type="ECO:0000313" key="2">
    <source>
        <dbReference type="EMBL" id="CAB0003958.1"/>
    </source>
</evidence>
<keyword evidence="3" id="KW-1185">Reference proteome</keyword>